<reference evidence="1 2" key="1">
    <citation type="submission" date="2017-07" db="EMBL/GenBank/DDBJ databases">
        <title>Draft Genome Sequences of Select Purple Nonsulfur Bacteria.</title>
        <authorList>
            <person name="Lasarre B."/>
            <person name="Mckinlay J.B."/>
        </authorList>
    </citation>
    <scope>NUCLEOTIDE SEQUENCE [LARGE SCALE GENOMIC DNA]</scope>
    <source>
        <strain evidence="1 2">DSM 5909</strain>
    </source>
</reference>
<evidence type="ECO:0000313" key="2">
    <source>
        <dbReference type="Proteomes" id="UP000249130"/>
    </source>
</evidence>
<name>A0A327L6C9_9BRAD</name>
<proteinExistence type="predicted"/>
<dbReference type="RefSeq" id="WP_111417257.1">
    <property type="nucleotide sequence ID" value="NZ_NPEX01000005.1"/>
</dbReference>
<accession>A0A327L6C9</accession>
<dbReference type="InterPro" id="IPR010323">
    <property type="entry name" value="DUF924"/>
</dbReference>
<evidence type="ECO:0008006" key="3">
    <source>
        <dbReference type="Google" id="ProtNLM"/>
    </source>
</evidence>
<dbReference type="OrthoDB" id="7593450at2"/>
<dbReference type="Proteomes" id="UP000249130">
    <property type="component" value="Unassembled WGS sequence"/>
</dbReference>
<comment type="caution">
    <text evidence="1">The sequence shown here is derived from an EMBL/GenBank/DDBJ whole genome shotgun (WGS) entry which is preliminary data.</text>
</comment>
<dbReference type="Pfam" id="PF06041">
    <property type="entry name" value="DUF924"/>
    <property type="match status" value="1"/>
</dbReference>
<keyword evidence="2" id="KW-1185">Reference proteome</keyword>
<dbReference type="InterPro" id="IPR011990">
    <property type="entry name" value="TPR-like_helical_dom_sf"/>
</dbReference>
<dbReference type="Gene3D" id="1.20.58.320">
    <property type="entry name" value="TPR-like"/>
    <property type="match status" value="1"/>
</dbReference>
<organism evidence="1 2">
    <name type="scientific">Rhodoplanes roseus</name>
    <dbReference type="NCBI Taxonomy" id="29409"/>
    <lineage>
        <taxon>Bacteria</taxon>
        <taxon>Pseudomonadati</taxon>
        <taxon>Pseudomonadota</taxon>
        <taxon>Alphaproteobacteria</taxon>
        <taxon>Hyphomicrobiales</taxon>
        <taxon>Nitrobacteraceae</taxon>
        <taxon>Rhodoplanes</taxon>
    </lineage>
</organism>
<gene>
    <name evidence="1" type="ORF">CH341_01435</name>
</gene>
<protein>
    <recommendedName>
        <fullName evidence="3">DUF924 domain-containing protein</fullName>
    </recommendedName>
</protein>
<sequence length="190" mass="20993">MSASRDEIPAGLPAPSDVNAWWIGLGADRWFVKDAAVDDDIRHRFGAAYEAAAAGRLTAWEESPEGALALLLVLDQFPRNLFRGSARAFAADPAARAVADRAIRRGFDRAFENPVRRFFYLPYMHSEDLADQERCVALCRTAGDDEGVHHAEVHADIIRRFGRFPHRNPLLGRDTTAEEQAFLDAGGFAG</sequence>
<evidence type="ECO:0000313" key="1">
    <source>
        <dbReference type="EMBL" id="RAI45896.1"/>
    </source>
</evidence>
<dbReference type="EMBL" id="NPEX01000005">
    <property type="protein sequence ID" value="RAI45896.1"/>
    <property type="molecule type" value="Genomic_DNA"/>
</dbReference>
<dbReference type="SUPFAM" id="SSF48452">
    <property type="entry name" value="TPR-like"/>
    <property type="match status" value="1"/>
</dbReference>
<dbReference type="AlphaFoldDB" id="A0A327L6C9"/>
<dbReference type="Gene3D" id="1.25.40.10">
    <property type="entry name" value="Tetratricopeptide repeat domain"/>
    <property type="match status" value="1"/>
</dbReference>